<dbReference type="GO" id="GO:0046872">
    <property type="term" value="F:metal ion binding"/>
    <property type="evidence" value="ECO:0007669"/>
    <property type="project" value="UniProtKB-KW"/>
</dbReference>
<keyword evidence="3 7" id="KW-0378">Hydrolase</keyword>
<feature type="chain" id="PRO_5042498344" evidence="5">
    <location>
        <begin position="24"/>
        <end position="460"/>
    </location>
</feature>
<evidence type="ECO:0000256" key="4">
    <source>
        <dbReference type="ARBA" id="ARBA00022837"/>
    </source>
</evidence>
<evidence type="ECO:0000256" key="5">
    <source>
        <dbReference type="SAM" id="SignalP"/>
    </source>
</evidence>
<dbReference type="InterPro" id="IPR024607">
    <property type="entry name" value="Sulfatase_CS"/>
</dbReference>
<evidence type="ECO:0000259" key="6">
    <source>
        <dbReference type="Pfam" id="PF00884"/>
    </source>
</evidence>
<evidence type="ECO:0000313" key="8">
    <source>
        <dbReference type="Proteomes" id="UP001220610"/>
    </source>
</evidence>
<keyword evidence="5" id="KW-0732">Signal</keyword>
<dbReference type="GO" id="GO:0004065">
    <property type="term" value="F:arylsulfatase activity"/>
    <property type="evidence" value="ECO:0007669"/>
    <property type="project" value="TreeGrafter"/>
</dbReference>
<proteinExistence type="inferred from homology"/>
<comment type="similarity">
    <text evidence="1">Belongs to the sulfatase family.</text>
</comment>
<dbReference type="InterPro" id="IPR050738">
    <property type="entry name" value="Sulfatase"/>
</dbReference>
<dbReference type="InterPro" id="IPR017850">
    <property type="entry name" value="Alkaline_phosphatase_core_sf"/>
</dbReference>
<feature type="domain" description="Sulfatase N-terminal" evidence="6">
    <location>
        <begin position="35"/>
        <end position="347"/>
    </location>
</feature>
<dbReference type="PROSITE" id="PS00523">
    <property type="entry name" value="SULFATASE_1"/>
    <property type="match status" value="1"/>
</dbReference>
<sequence>MRQQLNKRGSIILIAGLLFNSCAAPTRVVSNKRPPNIIFVLTDDMGYGDIGCFNGQYQTPYIDQLAAEGTRYTQYYSASPICSPSRAGFLTGSNPARSNITSFLQTRKGNASCEQADYLTTAAPSVARLLKTHGYATGHFGKWHMGGGRDVDDAPSIREYGFDEYNSTWESPDPDPLITGSNWIWSDKDSIKRWDRTRYFVDRALAFMDKHRDQPCFVNIWPDDVHTPWVPGDESTGHEKGGQESLASFRAVLKTYDQQIGQLLEGLKRMGLAENTIVIFTSDNGPLPTFGHSRSAAMRGSKLSLYEGGIRLPFIVRWPGVLKAGAVDSTSVICGTDLLPTFCRIAGTPLPESVQVDGEDRSAVLRGAPAQRTSTIFWEYGRNDIGFKYPQGADRSPNLALREGKWKFLINADGSSPELYDLAADPNETRNVQGSQAELTATLSKKLLDWRKALPVLPAK</sequence>
<dbReference type="Gene3D" id="3.30.1120.10">
    <property type="match status" value="1"/>
</dbReference>
<protein>
    <submittedName>
        <fullName evidence="7">Sulfatase-like hydrolase/transferase</fullName>
    </submittedName>
</protein>
<accession>A0AAJ5WUF8</accession>
<dbReference type="InterPro" id="IPR000917">
    <property type="entry name" value="Sulfatase_N"/>
</dbReference>
<organism evidence="7 8">
    <name type="scientific">Candidatus Pseudobacter hemicellulosilyticus</name>
    <dbReference type="NCBI Taxonomy" id="3121375"/>
    <lineage>
        <taxon>Bacteria</taxon>
        <taxon>Pseudomonadati</taxon>
        <taxon>Bacteroidota</taxon>
        <taxon>Chitinophagia</taxon>
        <taxon>Chitinophagales</taxon>
        <taxon>Chitinophagaceae</taxon>
        <taxon>Pseudobacter</taxon>
    </lineage>
</organism>
<dbReference type="SUPFAM" id="SSF53649">
    <property type="entry name" value="Alkaline phosphatase-like"/>
    <property type="match status" value="1"/>
</dbReference>
<dbReference type="PANTHER" id="PTHR42693:SF33">
    <property type="entry name" value="ARYLSULFATASE"/>
    <property type="match status" value="1"/>
</dbReference>
<evidence type="ECO:0000256" key="2">
    <source>
        <dbReference type="ARBA" id="ARBA00022723"/>
    </source>
</evidence>
<keyword evidence="2" id="KW-0479">Metal-binding</keyword>
<reference evidence="7" key="1">
    <citation type="submission" date="2023-03" db="EMBL/GenBank/DDBJ databases">
        <title>Andean soil-derived lignocellulolytic bacterial consortium as a source of novel taxa and putative plastic-active enzymes.</title>
        <authorList>
            <person name="Diaz-Garcia L."/>
            <person name="Chuvochina M."/>
            <person name="Feuerriegel G."/>
            <person name="Bunk B."/>
            <person name="Sproer C."/>
            <person name="Streit W.R."/>
            <person name="Rodriguez L.M."/>
            <person name="Overmann J."/>
            <person name="Jimenez D.J."/>
        </authorList>
    </citation>
    <scope>NUCLEOTIDE SEQUENCE</scope>
    <source>
        <strain evidence="7">MAG 7</strain>
    </source>
</reference>
<keyword evidence="4" id="KW-0106">Calcium</keyword>
<gene>
    <name evidence="7" type="ORF">P0Y53_07470</name>
</gene>
<evidence type="ECO:0000256" key="3">
    <source>
        <dbReference type="ARBA" id="ARBA00022801"/>
    </source>
</evidence>
<dbReference type="EMBL" id="CP119311">
    <property type="protein sequence ID" value="WEK37336.1"/>
    <property type="molecule type" value="Genomic_DNA"/>
</dbReference>
<feature type="signal peptide" evidence="5">
    <location>
        <begin position="1"/>
        <end position="23"/>
    </location>
</feature>
<dbReference type="AlphaFoldDB" id="A0AAJ5WUF8"/>
<name>A0AAJ5WUF8_9BACT</name>
<evidence type="ECO:0000256" key="1">
    <source>
        <dbReference type="ARBA" id="ARBA00008779"/>
    </source>
</evidence>
<evidence type="ECO:0000313" key="7">
    <source>
        <dbReference type="EMBL" id="WEK37336.1"/>
    </source>
</evidence>
<dbReference type="PANTHER" id="PTHR42693">
    <property type="entry name" value="ARYLSULFATASE FAMILY MEMBER"/>
    <property type="match status" value="1"/>
</dbReference>
<dbReference type="Pfam" id="PF00884">
    <property type="entry name" value="Sulfatase"/>
    <property type="match status" value="1"/>
</dbReference>
<dbReference type="Proteomes" id="UP001220610">
    <property type="component" value="Chromosome"/>
</dbReference>
<dbReference type="Gene3D" id="3.40.720.10">
    <property type="entry name" value="Alkaline Phosphatase, subunit A"/>
    <property type="match status" value="1"/>
</dbReference>